<dbReference type="NCBIfam" id="TIGR01951">
    <property type="entry name" value="nusB"/>
    <property type="match status" value="1"/>
</dbReference>
<dbReference type="GO" id="GO:0006353">
    <property type="term" value="P:DNA-templated transcription termination"/>
    <property type="evidence" value="ECO:0007669"/>
    <property type="project" value="InterPro"/>
</dbReference>
<proteinExistence type="inferred from homology"/>
<evidence type="ECO:0000256" key="4">
    <source>
        <dbReference type="ARBA" id="ARBA00023015"/>
    </source>
</evidence>
<dbReference type="GO" id="GO:0003723">
    <property type="term" value="F:RNA binding"/>
    <property type="evidence" value="ECO:0007669"/>
    <property type="project" value="UniProtKB-KW"/>
</dbReference>
<evidence type="ECO:0000256" key="1">
    <source>
        <dbReference type="ARBA" id="ARBA00005952"/>
    </source>
</evidence>
<dbReference type="InterPro" id="IPR006027">
    <property type="entry name" value="NusB_RsmB_TIM44"/>
</dbReference>
<dbReference type="GO" id="GO:0031564">
    <property type="term" value="P:transcription antitermination"/>
    <property type="evidence" value="ECO:0007669"/>
    <property type="project" value="UniProtKB-KW"/>
</dbReference>
<dbReference type="AlphaFoldDB" id="A0A3G6JIS2"/>
<gene>
    <name evidence="7" type="primary">nusB</name>
    <name evidence="7" type="ORF">DQL93_04255</name>
</gene>
<evidence type="ECO:0000256" key="5">
    <source>
        <dbReference type="ARBA" id="ARBA00023163"/>
    </source>
</evidence>
<keyword evidence="5" id="KW-0804">Transcription</keyword>
<accession>A0A3G6JIS2</accession>
<keyword evidence="3" id="KW-0694">RNA-binding</keyword>
<dbReference type="InterPro" id="IPR011605">
    <property type="entry name" value="NusB_fam"/>
</dbReference>
<comment type="similarity">
    <text evidence="1">Belongs to the NusB family.</text>
</comment>
<feature type="domain" description="NusB/RsmB/TIM44" evidence="6">
    <location>
        <begin position="5"/>
        <end position="130"/>
    </location>
</feature>
<dbReference type="EMBL" id="CP031023">
    <property type="protein sequence ID" value="AZA15844.1"/>
    <property type="molecule type" value="Genomic_DNA"/>
</dbReference>
<evidence type="ECO:0000259" key="6">
    <source>
        <dbReference type="Pfam" id="PF01029"/>
    </source>
</evidence>
<reference evidence="7" key="1">
    <citation type="submission" date="2018-07" db="EMBL/GenBank/DDBJ databases">
        <authorList>
            <person name="Somerville V."/>
        </authorList>
    </citation>
    <scope>NUCLEOTIDE SEQUENCE</scope>
    <source>
        <strain evidence="7">NWC_2_2</strain>
    </source>
</reference>
<protein>
    <submittedName>
        <fullName evidence="7">Transcription antitermination factor NusB</fullName>
    </submittedName>
</protein>
<evidence type="ECO:0000256" key="2">
    <source>
        <dbReference type="ARBA" id="ARBA00022814"/>
    </source>
</evidence>
<dbReference type="PANTHER" id="PTHR11078:SF3">
    <property type="entry name" value="ANTITERMINATION NUSB DOMAIN-CONTAINING PROTEIN"/>
    <property type="match status" value="1"/>
</dbReference>
<dbReference type="SUPFAM" id="SSF48013">
    <property type="entry name" value="NusB-like"/>
    <property type="match status" value="1"/>
</dbReference>
<dbReference type="GO" id="GO:0005829">
    <property type="term" value="C:cytosol"/>
    <property type="evidence" value="ECO:0007669"/>
    <property type="project" value="TreeGrafter"/>
</dbReference>
<dbReference type="RefSeq" id="WP_231542211.1">
    <property type="nucleotide sequence ID" value="NZ_JAJNVF010000003.1"/>
</dbReference>
<evidence type="ECO:0000313" key="7">
    <source>
        <dbReference type="EMBL" id="AZA15844.1"/>
    </source>
</evidence>
<sequence length="132" mass="14905">MNQHDSRRIALQAIYLYNQDPSVTTSELENNVKSALDLDTLPAYSQELVSGVIDKQAELRDKLSANLKQGWRLERLSKTSLAILEVALYEMLYSPVIEDRSAINEALNLCDEFDDPKSKAFINGILANFVQE</sequence>
<evidence type="ECO:0000256" key="3">
    <source>
        <dbReference type="ARBA" id="ARBA00022884"/>
    </source>
</evidence>
<dbReference type="InterPro" id="IPR035926">
    <property type="entry name" value="NusB-like_sf"/>
</dbReference>
<keyword evidence="4" id="KW-0805">Transcription regulation</keyword>
<organism evidence="7">
    <name type="scientific">Lactobacillus delbrueckii subsp. lactis</name>
    <dbReference type="NCBI Taxonomy" id="29397"/>
    <lineage>
        <taxon>Bacteria</taxon>
        <taxon>Bacillati</taxon>
        <taxon>Bacillota</taxon>
        <taxon>Bacilli</taxon>
        <taxon>Lactobacillales</taxon>
        <taxon>Lactobacillaceae</taxon>
        <taxon>Lactobacillus</taxon>
    </lineage>
</organism>
<keyword evidence="2" id="KW-0889">Transcription antitermination</keyword>
<dbReference type="PANTHER" id="PTHR11078">
    <property type="entry name" value="N UTILIZATION SUBSTANCE PROTEIN B-RELATED"/>
    <property type="match status" value="1"/>
</dbReference>
<dbReference type="Gene3D" id="1.10.940.10">
    <property type="entry name" value="NusB-like"/>
    <property type="match status" value="1"/>
</dbReference>
<name>A0A3G6JIS2_LACDL</name>
<dbReference type="Pfam" id="PF01029">
    <property type="entry name" value="NusB"/>
    <property type="match status" value="1"/>
</dbReference>